<dbReference type="EMBL" id="JAAOCA010000007">
    <property type="protein sequence ID" value="MBD1598396.1"/>
    <property type="molecule type" value="Genomic_DNA"/>
</dbReference>
<gene>
    <name evidence="2" type="ORF">HAQ05_06725</name>
</gene>
<dbReference type="InterPro" id="IPR012373">
    <property type="entry name" value="Ferrdict_sens_TM"/>
</dbReference>
<reference evidence="2 3" key="1">
    <citation type="journal article" date="2020" name="Insects">
        <title>Bacteria Belonging to Pseudomonas typographi sp. nov. from the Bark Beetle Ips typographus Have Genomic Potential to Aid in the Host Ecology.</title>
        <authorList>
            <person name="Peral-Aranega E."/>
            <person name="Saati-Santamaria Z."/>
            <person name="Kolarik M."/>
            <person name="Rivas R."/>
            <person name="Garcia-Fraile P."/>
        </authorList>
    </citation>
    <scope>NUCLEOTIDE SEQUENCE [LARGE SCALE GENOMIC DNA]</scope>
    <source>
        <strain evidence="2 3">CA3A</strain>
    </source>
</reference>
<organism evidence="2 3">
    <name type="scientific">Pseudomonas typographi</name>
    <dbReference type="NCBI Taxonomy" id="2715964"/>
    <lineage>
        <taxon>Bacteria</taxon>
        <taxon>Pseudomonadati</taxon>
        <taxon>Pseudomonadota</taxon>
        <taxon>Gammaproteobacteria</taxon>
        <taxon>Pseudomonadales</taxon>
        <taxon>Pseudomonadaceae</taxon>
        <taxon>Pseudomonas</taxon>
    </lineage>
</organism>
<sequence length="304" mass="32973">MNTEPSTDTHVVRQAIAWWVRLRDGQAPAQLMRQCEGWRAAHPDHERAWQRIQLLDAELGHGLKAIPAARQTLEAGQRALSRRRAIQLLAGSAVIGGGLWMTRGNSGLGWASDFATATGQRQRFTLPGGAALTLNTHSTSDLLPQGVRLKQGEWLLETDKPVQLACRLGALTLAHGRMALRDAGGLAQLSLLRGRADLAGRPLREGQTLRATAAGLRLVTPELDPAAWAEGLIVTSGMPLGHFLDELGRYRRGVLKYAPEVAGLMLSGVYRVDDSDTVLHALTQTLPVQLGGLTRWWVTVEHAG</sequence>
<keyword evidence="3" id="KW-1185">Reference proteome</keyword>
<proteinExistence type="predicted"/>
<comment type="caution">
    <text evidence="2">The sequence shown here is derived from an EMBL/GenBank/DDBJ whole genome shotgun (WGS) entry which is preliminary data.</text>
</comment>
<dbReference type="Pfam" id="PF16220">
    <property type="entry name" value="DUF4880"/>
    <property type="match status" value="1"/>
</dbReference>
<protein>
    <submittedName>
        <fullName evidence="2">DUF4880 domain-containing protein</fullName>
    </submittedName>
</protein>
<feature type="domain" description="FecR N-terminal" evidence="1">
    <location>
        <begin position="13"/>
        <end position="53"/>
    </location>
</feature>
<evidence type="ECO:0000313" key="2">
    <source>
        <dbReference type="EMBL" id="MBD1598396.1"/>
    </source>
</evidence>
<name>A0ABR7YYV5_9PSED</name>
<accession>A0ABR7YYV5</accession>
<dbReference type="Proteomes" id="UP000805841">
    <property type="component" value="Unassembled WGS sequence"/>
</dbReference>
<dbReference type="InterPro" id="IPR032623">
    <property type="entry name" value="FecR_N"/>
</dbReference>
<dbReference type="PIRSF" id="PIRSF018266">
    <property type="entry name" value="FecR"/>
    <property type="match status" value="1"/>
</dbReference>
<evidence type="ECO:0000259" key="1">
    <source>
        <dbReference type="Pfam" id="PF16220"/>
    </source>
</evidence>
<dbReference type="RefSeq" id="WP_190418691.1">
    <property type="nucleotide sequence ID" value="NZ_JAAOCA010000007.1"/>
</dbReference>
<dbReference type="PANTHER" id="PTHR30273">
    <property type="entry name" value="PERIPLASMIC SIGNAL SENSOR AND SIGMA FACTOR ACTIVATOR FECR-RELATED"/>
    <property type="match status" value="1"/>
</dbReference>
<evidence type="ECO:0000313" key="3">
    <source>
        <dbReference type="Proteomes" id="UP000805841"/>
    </source>
</evidence>
<dbReference type="PANTHER" id="PTHR30273:SF2">
    <property type="entry name" value="PROTEIN FECR"/>
    <property type="match status" value="1"/>
</dbReference>